<dbReference type="EMBL" id="LAZR01000155">
    <property type="protein sequence ID" value="KKN85807.1"/>
    <property type="molecule type" value="Genomic_DNA"/>
</dbReference>
<evidence type="ECO:0000256" key="1">
    <source>
        <dbReference type="ARBA" id="ARBA00023015"/>
    </source>
</evidence>
<comment type="caution">
    <text evidence="5">The sequence shown here is derived from an EMBL/GenBank/DDBJ whole genome shotgun (WGS) entry which is preliminary data.</text>
</comment>
<dbReference type="Gene3D" id="3.30.730.10">
    <property type="entry name" value="AP2/ERF domain"/>
    <property type="match status" value="1"/>
</dbReference>
<reference evidence="5" key="1">
    <citation type="journal article" date="2015" name="Nature">
        <title>Complex archaea that bridge the gap between prokaryotes and eukaryotes.</title>
        <authorList>
            <person name="Spang A."/>
            <person name="Saw J.H."/>
            <person name="Jorgensen S.L."/>
            <person name="Zaremba-Niedzwiedzka K."/>
            <person name="Martijn J."/>
            <person name="Lind A.E."/>
            <person name="van Eijk R."/>
            <person name="Schleper C."/>
            <person name="Guy L."/>
            <person name="Ettema T.J."/>
        </authorList>
    </citation>
    <scope>NUCLEOTIDE SEQUENCE</scope>
</reference>
<dbReference type="Gene3D" id="3.90.75.20">
    <property type="match status" value="1"/>
</dbReference>
<dbReference type="GO" id="GO:0003700">
    <property type="term" value="F:DNA-binding transcription factor activity"/>
    <property type="evidence" value="ECO:0007669"/>
    <property type="project" value="InterPro"/>
</dbReference>
<dbReference type="InterPro" id="IPR003615">
    <property type="entry name" value="HNH_nuc"/>
</dbReference>
<gene>
    <name evidence="5" type="ORF">LCGC14_0276140</name>
</gene>
<evidence type="ECO:0000256" key="2">
    <source>
        <dbReference type="ARBA" id="ARBA00023125"/>
    </source>
</evidence>
<dbReference type="Pfam" id="PF13392">
    <property type="entry name" value="HNH_3"/>
    <property type="match status" value="1"/>
</dbReference>
<dbReference type="SUPFAM" id="SSF54060">
    <property type="entry name" value="His-Me finger endonucleases"/>
    <property type="match status" value="1"/>
</dbReference>
<organism evidence="5">
    <name type="scientific">marine sediment metagenome</name>
    <dbReference type="NCBI Taxonomy" id="412755"/>
    <lineage>
        <taxon>unclassified sequences</taxon>
        <taxon>metagenomes</taxon>
        <taxon>ecological metagenomes</taxon>
    </lineage>
</organism>
<proteinExistence type="predicted"/>
<dbReference type="AlphaFoldDB" id="A0A0F9UEP2"/>
<evidence type="ECO:0000313" key="5">
    <source>
        <dbReference type="EMBL" id="KKN85807.1"/>
    </source>
</evidence>
<dbReference type="GO" id="GO:0003677">
    <property type="term" value="F:DNA binding"/>
    <property type="evidence" value="ECO:0007669"/>
    <property type="project" value="UniProtKB-KW"/>
</dbReference>
<evidence type="ECO:0000256" key="3">
    <source>
        <dbReference type="ARBA" id="ARBA00023163"/>
    </source>
</evidence>
<keyword evidence="2" id="KW-0238">DNA-binding</keyword>
<feature type="domain" description="AP2/ERF" evidence="4">
    <location>
        <begin position="104"/>
        <end position="160"/>
    </location>
</feature>
<evidence type="ECO:0000259" key="4">
    <source>
        <dbReference type="PROSITE" id="PS51032"/>
    </source>
</evidence>
<keyword evidence="3" id="KW-0804">Transcription</keyword>
<dbReference type="InterPro" id="IPR036955">
    <property type="entry name" value="AP2/ERF_dom_sf"/>
</dbReference>
<name>A0A0F9UEP2_9ZZZZ</name>
<dbReference type="InterPro" id="IPR044925">
    <property type="entry name" value="His-Me_finger_sf"/>
</dbReference>
<sequence length="160" mass="18531">MKEIPLTQGYVALVDDDDYEELSKYKWHVDLQRSGPKAKRNSLVSEGEGQKAIYMHRQIMYAPAGTYVDYKDHDTLNNQRVNLRPCTRSQNAANQRPQEGCSSRFKGVYWHKAARKWHAAILVEGKRKYLGLFVDEVRAAQEYNKAALQHFKEFALLNVI</sequence>
<accession>A0A0F9UEP2</accession>
<dbReference type="InterPro" id="IPR016177">
    <property type="entry name" value="DNA-bd_dom_sf"/>
</dbReference>
<dbReference type="InterPro" id="IPR001471">
    <property type="entry name" value="AP2/ERF_dom"/>
</dbReference>
<dbReference type="SUPFAM" id="SSF54171">
    <property type="entry name" value="DNA-binding domain"/>
    <property type="match status" value="1"/>
</dbReference>
<protein>
    <recommendedName>
        <fullName evidence="4">AP2/ERF domain-containing protein</fullName>
    </recommendedName>
</protein>
<dbReference type="PROSITE" id="PS51032">
    <property type="entry name" value="AP2_ERF"/>
    <property type="match status" value="1"/>
</dbReference>
<keyword evidence="1" id="KW-0805">Transcription regulation</keyword>